<evidence type="ECO:0000313" key="1">
    <source>
        <dbReference type="EMBL" id="UQT56620.1"/>
    </source>
</evidence>
<reference evidence="1 2" key="1">
    <citation type="submission" date="2022-05" db="EMBL/GenBank/DDBJ databases">
        <authorList>
            <person name="Zhou X."/>
            <person name="Li K."/>
            <person name="Man Y."/>
        </authorList>
    </citation>
    <scope>NUCLEOTIDE SEQUENCE [LARGE SCALE GENOMIC DNA]</scope>
    <source>
        <strain evidence="1 2">MS405</strain>
    </source>
</reference>
<keyword evidence="2" id="KW-1185">Reference proteome</keyword>
<dbReference type="RefSeq" id="WP_249588075.1">
    <property type="nucleotide sequence ID" value="NZ_BAAAQL010000010.1"/>
</dbReference>
<name>A0ABY4PU46_9ACTN</name>
<evidence type="ECO:0000313" key="2">
    <source>
        <dbReference type="Proteomes" id="UP000829992"/>
    </source>
</evidence>
<proteinExistence type="predicted"/>
<dbReference type="Proteomes" id="UP000829992">
    <property type="component" value="Chromosome"/>
</dbReference>
<gene>
    <name evidence="1" type="ORF">M4V62_16790</name>
</gene>
<organism evidence="1 2">
    <name type="scientific">Streptomyces durmitorensis</name>
    <dbReference type="NCBI Taxonomy" id="319947"/>
    <lineage>
        <taxon>Bacteria</taxon>
        <taxon>Bacillati</taxon>
        <taxon>Actinomycetota</taxon>
        <taxon>Actinomycetes</taxon>
        <taxon>Kitasatosporales</taxon>
        <taxon>Streptomycetaceae</taxon>
        <taxon>Streptomyces</taxon>
    </lineage>
</organism>
<sequence>MTKMIGHVEYANDETEATDLLTEYSESIGLPWGLIPQRKREASVRIATYEDKNNGLAAAKKTLDDDVAEQRRAARVAERTAEIKKQADSFVNAVGVSSDAGSLLNLCRHHYEQANHPNFTFGSGMTETEYSSFQEEWAEAADLASQRYNQFTNLRSTAIQDKAALGKGQVGGTLDTRGRQGNVFVTILGAKFNAHIDIKGKKK</sequence>
<protein>
    <submittedName>
        <fullName evidence="1">Uncharacterized protein</fullName>
    </submittedName>
</protein>
<dbReference type="EMBL" id="CP097289">
    <property type="protein sequence ID" value="UQT56620.1"/>
    <property type="molecule type" value="Genomic_DNA"/>
</dbReference>
<accession>A0ABY4PU46</accession>